<keyword evidence="1" id="KW-0812">Transmembrane</keyword>
<dbReference type="InterPro" id="IPR011042">
    <property type="entry name" value="6-blade_b-propeller_TolB-like"/>
</dbReference>
<accession>A0A1F7Y5I3</accession>
<dbReference type="AlphaFoldDB" id="A0A1F7Y5I3"/>
<evidence type="ECO:0000313" key="3">
    <source>
        <dbReference type="EMBL" id="OGM22149.1"/>
    </source>
</evidence>
<dbReference type="Pfam" id="PF07995">
    <property type="entry name" value="GSDH"/>
    <property type="match status" value="1"/>
</dbReference>
<proteinExistence type="predicted"/>
<gene>
    <name evidence="3" type="ORF">A2863_01130</name>
</gene>
<dbReference type="SUPFAM" id="SSF50952">
    <property type="entry name" value="Soluble quinoprotein glucose dehydrogenase"/>
    <property type="match status" value="1"/>
</dbReference>
<dbReference type="PANTHER" id="PTHR19328">
    <property type="entry name" value="HEDGEHOG-INTERACTING PROTEIN"/>
    <property type="match status" value="1"/>
</dbReference>
<protein>
    <recommendedName>
        <fullName evidence="2">Glucose/Sorbosone dehydrogenase domain-containing protein</fullName>
    </recommendedName>
</protein>
<dbReference type="InterPro" id="IPR012938">
    <property type="entry name" value="Glc/Sorbosone_DH"/>
</dbReference>
<dbReference type="EMBL" id="MGGF01000010">
    <property type="protein sequence ID" value="OGM22149.1"/>
    <property type="molecule type" value="Genomic_DNA"/>
</dbReference>
<evidence type="ECO:0000313" key="4">
    <source>
        <dbReference type="Proteomes" id="UP000178750"/>
    </source>
</evidence>
<evidence type="ECO:0000256" key="1">
    <source>
        <dbReference type="SAM" id="Phobius"/>
    </source>
</evidence>
<comment type="caution">
    <text evidence="3">The sequence shown here is derived from an EMBL/GenBank/DDBJ whole genome shotgun (WGS) entry which is preliminary data.</text>
</comment>
<evidence type="ECO:0000259" key="2">
    <source>
        <dbReference type="Pfam" id="PF07995"/>
    </source>
</evidence>
<keyword evidence="1" id="KW-1133">Transmembrane helix</keyword>
<dbReference type="Proteomes" id="UP000178750">
    <property type="component" value="Unassembled WGS sequence"/>
</dbReference>
<dbReference type="InterPro" id="IPR011041">
    <property type="entry name" value="Quinoprot_gluc/sorb_DH_b-prop"/>
</dbReference>
<organism evidence="3 4">
    <name type="scientific">Candidatus Woesebacteria bacterium RIFCSPHIGHO2_01_FULL_38_9b</name>
    <dbReference type="NCBI Taxonomy" id="1802493"/>
    <lineage>
        <taxon>Bacteria</taxon>
        <taxon>Candidatus Woeseibacteriota</taxon>
    </lineage>
</organism>
<dbReference type="PANTHER" id="PTHR19328:SF13">
    <property type="entry name" value="HIPL1 PROTEIN"/>
    <property type="match status" value="1"/>
</dbReference>
<dbReference type="Gene3D" id="2.120.10.30">
    <property type="entry name" value="TolB, C-terminal domain"/>
    <property type="match status" value="1"/>
</dbReference>
<feature type="domain" description="Glucose/Sorbosone dehydrogenase" evidence="2">
    <location>
        <begin position="70"/>
        <end position="372"/>
    </location>
</feature>
<reference evidence="3 4" key="1">
    <citation type="journal article" date="2016" name="Nat. Commun.">
        <title>Thousands of microbial genomes shed light on interconnected biogeochemical processes in an aquifer system.</title>
        <authorList>
            <person name="Anantharaman K."/>
            <person name="Brown C.T."/>
            <person name="Hug L.A."/>
            <person name="Sharon I."/>
            <person name="Castelle C.J."/>
            <person name="Probst A.J."/>
            <person name="Thomas B.C."/>
            <person name="Singh A."/>
            <person name="Wilkins M.J."/>
            <person name="Karaoz U."/>
            <person name="Brodie E.L."/>
            <person name="Williams K.H."/>
            <person name="Hubbard S.S."/>
            <person name="Banfield J.F."/>
        </authorList>
    </citation>
    <scope>NUCLEOTIDE SEQUENCE [LARGE SCALE GENOMIC DNA]</scope>
</reference>
<sequence>MRKGFIFPALLLVIMLVVLVLLFYRGKIKESQFPKTEDKATQIPLQSITGSEPSETAEDIAKVSVVAEGLEVPWALAFLPEGGMLVTERAGRVRFVSKDGELRQQPVVTISAVRQTGEGGLHGIALHPDFQNNNFVYLYYTYAGVGDNTLNRVVRYSYDRDVLRDEKIIVDKIAGAPNHDGGRIKFGPDKLLYITTGDAQVPSSAQDKNALAGKILRVNDDGTAASGNPFGNRVYSYGHRNPQGIAWDNDGNLWETEHGPSGLETGNDEFNRIEIGRNYGWPEIRGSQTKSGMETPVTESGRTDTWAPAGLAYLGGKFYFAGLRGQALYQITVSGTSANMKTYFKGEFGRLREVVAGPDGFLYLSTSNRDGRGSSKSGDDKIIRINAAKL</sequence>
<keyword evidence="1" id="KW-0472">Membrane</keyword>
<feature type="transmembrane region" description="Helical" evidence="1">
    <location>
        <begin position="6"/>
        <end position="24"/>
    </location>
</feature>
<name>A0A1F7Y5I3_9BACT</name>